<dbReference type="KEGG" id="hfv:R50_2165"/>
<keyword evidence="3" id="KW-0808">Transferase</keyword>
<dbReference type="Gene3D" id="3.40.30.10">
    <property type="entry name" value="Glutaredoxin"/>
    <property type="match status" value="1"/>
</dbReference>
<keyword evidence="4" id="KW-1185">Reference proteome</keyword>
<accession>A0A6F8ZI90</accession>
<dbReference type="Pfam" id="PF03190">
    <property type="entry name" value="Thioredox_DsbH"/>
    <property type="match status" value="1"/>
</dbReference>
<feature type="domain" description="Spermatogenesis-associated protein 20-like TRX" evidence="2">
    <location>
        <begin position="16"/>
        <end position="138"/>
    </location>
</feature>
<dbReference type="InterPro" id="IPR036249">
    <property type="entry name" value="Thioredoxin-like_sf"/>
</dbReference>
<dbReference type="PANTHER" id="PTHR42899">
    <property type="entry name" value="SPERMATOGENESIS-ASSOCIATED PROTEIN 20"/>
    <property type="match status" value="1"/>
</dbReference>
<gene>
    <name evidence="3" type="ORF">R50_2165</name>
</gene>
<feature type="region of interest" description="Disordered" evidence="1">
    <location>
        <begin position="134"/>
        <end position="154"/>
    </location>
</feature>
<keyword evidence="3" id="KW-0418">Kinase</keyword>
<dbReference type="GO" id="GO:0004798">
    <property type="term" value="F:dTMP kinase activity"/>
    <property type="evidence" value="ECO:0007669"/>
    <property type="project" value="UniProtKB-EC"/>
</dbReference>
<dbReference type="InterPro" id="IPR012341">
    <property type="entry name" value="6hp_glycosidase-like_sf"/>
</dbReference>
<dbReference type="SUPFAM" id="SSF48208">
    <property type="entry name" value="Six-hairpin glycosidases"/>
    <property type="match status" value="1"/>
</dbReference>
<dbReference type="SUPFAM" id="SSF52833">
    <property type="entry name" value="Thioredoxin-like"/>
    <property type="match status" value="1"/>
</dbReference>
<evidence type="ECO:0000313" key="4">
    <source>
        <dbReference type="Proteomes" id="UP000503399"/>
    </source>
</evidence>
<dbReference type="EMBL" id="LR778114">
    <property type="protein sequence ID" value="CAB1129662.1"/>
    <property type="molecule type" value="Genomic_DNA"/>
</dbReference>
<dbReference type="InterPro" id="IPR024705">
    <property type="entry name" value="Ssp411"/>
</dbReference>
<dbReference type="AlphaFoldDB" id="A0A6F8ZI90"/>
<organism evidence="3 4">
    <name type="scientific">Candidatus Hydrogenisulfobacillus filiaventi</name>
    <dbReference type="NCBI Taxonomy" id="2707344"/>
    <lineage>
        <taxon>Bacteria</taxon>
        <taxon>Bacillati</taxon>
        <taxon>Bacillota</taxon>
        <taxon>Clostridia</taxon>
        <taxon>Eubacteriales</taxon>
        <taxon>Clostridiales Family XVII. Incertae Sedis</taxon>
        <taxon>Candidatus Hydrogenisulfobacillus</taxon>
    </lineage>
</organism>
<dbReference type="GO" id="GO:0005975">
    <property type="term" value="P:carbohydrate metabolic process"/>
    <property type="evidence" value="ECO:0007669"/>
    <property type="project" value="InterPro"/>
</dbReference>
<dbReference type="Gene3D" id="1.50.10.10">
    <property type="match status" value="1"/>
</dbReference>
<dbReference type="InterPro" id="IPR004879">
    <property type="entry name" value="Ssp411-like_TRX"/>
</dbReference>
<name>A0A6F8ZI90_9FIRM</name>
<dbReference type="Proteomes" id="UP000503399">
    <property type="component" value="Chromosome"/>
</dbReference>
<evidence type="ECO:0000313" key="3">
    <source>
        <dbReference type="EMBL" id="CAB1129662.1"/>
    </source>
</evidence>
<reference evidence="3 4" key="1">
    <citation type="submission" date="2020-02" db="EMBL/GenBank/DDBJ databases">
        <authorList>
            <person name="Hogendoorn C."/>
        </authorList>
    </citation>
    <scope>NUCLEOTIDE SEQUENCE [LARGE SCALE GENOMIC DNA]</scope>
    <source>
        <strain evidence="3">R501</strain>
    </source>
</reference>
<evidence type="ECO:0000259" key="2">
    <source>
        <dbReference type="Pfam" id="PF03190"/>
    </source>
</evidence>
<proteinExistence type="predicted"/>
<evidence type="ECO:0000256" key="1">
    <source>
        <dbReference type="SAM" id="MobiDB-lite"/>
    </source>
</evidence>
<dbReference type="PANTHER" id="PTHR42899:SF1">
    <property type="entry name" value="SPERMATOGENESIS-ASSOCIATED PROTEIN 20"/>
    <property type="match status" value="1"/>
</dbReference>
<dbReference type="PIRSF" id="PIRSF006402">
    <property type="entry name" value="UCP006402_thioredoxin"/>
    <property type="match status" value="1"/>
</dbReference>
<sequence>MAEAQFRFSPRPNRAHEIRWHSWGPEAFEEARAAEKPILLSISAIWCHWCHVMDETTYSDPALIARINEAFVPVRVDNDQRPDINQRYNMGGWPTTAFLTPAGEIITGGTFFPQDQMGAVLDQVLDYWRQHKDEIKDQLTPPQPPPLDTGRTEPDNQVVAGIVESIRQQFDRAYGGIGLAPKFPLPEVWELCLTYFTATGDGWAAGMAVRTLDAMAGSSLFDGVAGGFFRYSTTREWSAPHYEKLLEDNARLARLYLRAFQILGDDYYRQVADAVLAWANRTLMNPRGLWGGSQDADEEYYRLPPEERQRRPAPAVDPVVHTNWNALMISAQLLAAVLINPQTYAAVALTALEGLWDLMWDPQEETLYHFYTDRPMLPGLLVDVVDLSQALLDAYEFTGDAEHLHRVRQLLAYADRHLRDPEGVGYFDQIERPQAQGRLRHRQKLVSENAGLGLVLHRLGSITEDEELMDRAEALIAAFSPAAQQQGAFAAAWALAADRTAAPPLTATVVESPTRSGRELRQAAFGIFDRNRALRTLATDDPAFAASGFPDLPMPALYLCRGSACAQPVTSPEGILGALEQLAGMAAAPQVREG</sequence>
<protein>
    <submittedName>
        <fullName evidence="3">Thymidylate kinase</fullName>
        <ecNumber evidence="3">2.7.4.9</ecNumber>
    </submittedName>
</protein>
<dbReference type="InterPro" id="IPR008928">
    <property type="entry name" value="6-hairpin_glycosidase_sf"/>
</dbReference>
<dbReference type="EC" id="2.7.4.9" evidence="3"/>